<reference evidence="2 3" key="1">
    <citation type="journal article" date="2012" name="Genome Biol.">
        <title>The genome of the polar eukaryotic microalga coccomyxa subellipsoidea reveals traits of cold adaptation.</title>
        <authorList>
            <person name="Blanc G."/>
            <person name="Agarkova I."/>
            <person name="Grimwood J."/>
            <person name="Kuo A."/>
            <person name="Brueggeman A."/>
            <person name="Dunigan D."/>
            <person name="Gurnon J."/>
            <person name="Ladunga I."/>
            <person name="Lindquist E."/>
            <person name="Lucas S."/>
            <person name="Pangilinan J."/>
            <person name="Proschold T."/>
            <person name="Salamov A."/>
            <person name="Schmutz J."/>
            <person name="Weeks D."/>
            <person name="Yamada T."/>
            <person name="Claverie J.M."/>
            <person name="Grigoriev I."/>
            <person name="Van Etten J."/>
            <person name="Lomsadze A."/>
            <person name="Borodovsky M."/>
        </authorList>
    </citation>
    <scope>NUCLEOTIDE SEQUENCE [LARGE SCALE GENOMIC DNA]</scope>
    <source>
        <strain evidence="2 3">C-169</strain>
    </source>
</reference>
<sequence>METVAVLDLGSLTLKAGMPYNFPSDGEPSVVVPTRVAHIENPEEGSKGTSAEASSIQVVRRGNIASWDGLEALLYYALFRQLGWEEAEEGLLIVSEPLFFPRADRERLTMLLFEQFNIAGLFMCEQSIMSLYSVGKTSGTVVDLGHGKTDIAPVIEGQMYYPAARRLSYGGEDVTEYLRRLLQQQQDTAFREAPRSELQRLKEECIRVAESREAALSEVCQPTALMVVLLCGRTISLGREGLQLGEALLDGKVMGIDAPSVAESVLAAISSHPDPAIRKSLVENIFVCGGGSAVPGVGTRLLREIGALAQPSLQPALCPVPEYMPSYTVRMAAWMGGAVLSKVVFPQNHHVSKYDYDETGPAVVHKKCFA</sequence>
<dbReference type="SUPFAM" id="SSF53067">
    <property type="entry name" value="Actin-like ATPase domain"/>
    <property type="match status" value="2"/>
</dbReference>
<name>I0Z3E8_COCSC</name>
<dbReference type="InterPro" id="IPR004000">
    <property type="entry name" value="Actin"/>
</dbReference>
<dbReference type="Gene3D" id="3.30.420.40">
    <property type="match status" value="2"/>
</dbReference>
<dbReference type="GeneID" id="17043169"/>
<dbReference type="Proteomes" id="UP000007264">
    <property type="component" value="Unassembled WGS sequence"/>
</dbReference>
<dbReference type="STRING" id="574566.I0Z3E8"/>
<dbReference type="RefSeq" id="XP_005649711.1">
    <property type="nucleotide sequence ID" value="XM_005649654.1"/>
</dbReference>
<comment type="caution">
    <text evidence="2">The sequence shown here is derived from an EMBL/GenBank/DDBJ whole genome shotgun (WGS) entry which is preliminary data.</text>
</comment>
<dbReference type="InterPro" id="IPR043129">
    <property type="entry name" value="ATPase_NBD"/>
</dbReference>
<dbReference type="AlphaFoldDB" id="I0Z3E8"/>
<dbReference type="OrthoDB" id="74201at2759"/>
<dbReference type="Pfam" id="PF00022">
    <property type="entry name" value="Actin"/>
    <property type="match status" value="1"/>
</dbReference>
<evidence type="ECO:0000313" key="3">
    <source>
        <dbReference type="Proteomes" id="UP000007264"/>
    </source>
</evidence>
<protein>
    <submittedName>
        <fullName evidence="2">Actin-related protein ARP7</fullName>
    </submittedName>
</protein>
<dbReference type="Gene3D" id="3.90.640.10">
    <property type="entry name" value="Actin, Chain A, domain 4"/>
    <property type="match status" value="1"/>
</dbReference>
<keyword evidence="3" id="KW-1185">Reference proteome</keyword>
<accession>I0Z3E8</accession>
<gene>
    <name evidence="2" type="ORF">COCSUDRAFT_13355</name>
</gene>
<dbReference type="EMBL" id="AGSI01000004">
    <property type="protein sequence ID" value="EIE25167.1"/>
    <property type="molecule type" value="Genomic_DNA"/>
</dbReference>
<organism evidence="2 3">
    <name type="scientific">Coccomyxa subellipsoidea (strain C-169)</name>
    <name type="common">Green microalga</name>
    <dbReference type="NCBI Taxonomy" id="574566"/>
    <lineage>
        <taxon>Eukaryota</taxon>
        <taxon>Viridiplantae</taxon>
        <taxon>Chlorophyta</taxon>
        <taxon>core chlorophytes</taxon>
        <taxon>Trebouxiophyceae</taxon>
        <taxon>Trebouxiophyceae incertae sedis</taxon>
        <taxon>Coccomyxaceae</taxon>
        <taxon>Coccomyxa</taxon>
        <taxon>Coccomyxa subellipsoidea</taxon>
    </lineage>
</organism>
<dbReference type="CDD" id="cd10209">
    <property type="entry name" value="ASKHA_NBD_AtARP7-like"/>
    <property type="match status" value="1"/>
</dbReference>
<proteinExistence type="inferred from homology"/>
<dbReference type="KEGG" id="csl:COCSUDRAFT_13355"/>
<dbReference type="PANTHER" id="PTHR11937">
    <property type="entry name" value="ACTIN"/>
    <property type="match status" value="1"/>
</dbReference>
<evidence type="ECO:0000256" key="1">
    <source>
        <dbReference type="RuleBase" id="RU000487"/>
    </source>
</evidence>
<dbReference type="eggNOG" id="KOG0676">
    <property type="taxonomic scope" value="Eukaryota"/>
</dbReference>
<comment type="similarity">
    <text evidence="1">Belongs to the actin family.</text>
</comment>
<dbReference type="PRINTS" id="PR00190">
    <property type="entry name" value="ACTIN"/>
</dbReference>
<evidence type="ECO:0000313" key="2">
    <source>
        <dbReference type="EMBL" id="EIE25167.1"/>
    </source>
</evidence>
<dbReference type="SMART" id="SM00268">
    <property type="entry name" value="ACTIN"/>
    <property type="match status" value="1"/>
</dbReference>